<evidence type="ECO:0000313" key="4">
    <source>
        <dbReference type="Proteomes" id="UP000634136"/>
    </source>
</evidence>
<dbReference type="EMBL" id="JAAIUW010000007">
    <property type="protein sequence ID" value="KAF7822517.1"/>
    <property type="molecule type" value="Genomic_DNA"/>
</dbReference>
<dbReference type="Proteomes" id="UP000634136">
    <property type="component" value="Unassembled WGS sequence"/>
</dbReference>
<accession>A0A834WH46</accession>
<dbReference type="PANTHER" id="PTHR11260">
    <property type="entry name" value="GLUTATHIONE S-TRANSFERASE, GST, SUPERFAMILY, GST DOMAIN CONTAINING"/>
    <property type="match status" value="1"/>
</dbReference>
<keyword evidence="1 3" id="KW-0808">Transferase</keyword>
<dbReference type="Gene3D" id="1.20.1050.10">
    <property type="match status" value="1"/>
</dbReference>
<comment type="caution">
    <text evidence="3">The sequence shown here is derived from an EMBL/GenBank/DDBJ whole genome shotgun (WGS) entry which is preliminary data.</text>
</comment>
<dbReference type="CDD" id="cd03185">
    <property type="entry name" value="GST_C_Tau"/>
    <property type="match status" value="1"/>
</dbReference>
<keyword evidence="1" id="KW-0963">Cytoplasm</keyword>
<dbReference type="GO" id="GO:0005737">
    <property type="term" value="C:cytoplasm"/>
    <property type="evidence" value="ECO:0007669"/>
    <property type="project" value="TreeGrafter"/>
</dbReference>
<dbReference type="InterPro" id="IPR036282">
    <property type="entry name" value="Glutathione-S-Trfase_C_sf"/>
</dbReference>
<dbReference type="InterPro" id="IPR010987">
    <property type="entry name" value="Glutathione-S-Trfase_C-like"/>
</dbReference>
<proteinExistence type="inferred from homology"/>
<dbReference type="InterPro" id="IPR045074">
    <property type="entry name" value="GST_C_Tau"/>
</dbReference>
<dbReference type="GO" id="GO:0006749">
    <property type="term" value="P:glutathione metabolic process"/>
    <property type="evidence" value="ECO:0007669"/>
    <property type="project" value="InterPro"/>
</dbReference>
<feature type="domain" description="GST C-terminal" evidence="2">
    <location>
        <begin position="1"/>
        <end position="118"/>
    </location>
</feature>
<evidence type="ECO:0000313" key="3">
    <source>
        <dbReference type="EMBL" id="KAF7822517.1"/>
    </source>
</evidence>
<dbReference type="SUPFAM" id="SSF47616">
    <property type="entry name" value="GST C-terminal domain-like"/>
    <property type="match status" value="1"/>
</dbReference>
<dbReference type="InterPro" id="IPR045073">
    <property type="entry name" value="Omega/Tau-like"/>
</dbReference>
<gene>
    <name evidence="3" type="ORF">G2W53_020661</name>
</gene>
<sequence>MAGAGGEVYDVGKGLWTTKGEDHEVAVKNFIATYKQLEETLGDKPYFGGDTFGFVDIALIPFYSWVYTYDTFGNIKMEQEFPKYVEWGKRCMQKESVSKSLADQKQVYDFAIFLRKKFGLE</sequence>
<dbReference type="AlphaFoldDB" id="A0A834WH46"/>
<comment type="subcellular location">
    <subcellularLocation>
        <location evidence="1">Cytoplasm</location>
        <location evidence="1">Cytosol</location>
    </subcellularLocation>
</comment>
<comment type="function">
    <text evidence="1">Is involved in the conjugation of reduced glutathione to a wide number of exogenous and endogenous hydrophobic electrophiles.</text>
</comment>
<evidence type="ECO:0000259" key="2">
    <source>
        <dbReference type="PROSITE" id="PS50405"/>
    </source>
</evidence>
<dbReference type="GO" id="GO:0004364">
    <property type="term" value="F:glutathione transferase activity"/>
    <property type="evidence" value="ECO:0007669"/>
    <property type="project" value="InterPro"/>
</dbReference>
<comment type="similarity">
    <text evidence="1">Belongs to the GST superfamily.</text>
</comment>
<dbReference type="PANTHER" id="PTHR11260:SF773">
    <property type="entry name" value="GLUTATHIONE S-TRANSFERASE U26"/>
    <property type="match status" value="1"/>
</dbReference>
<dbReference type="Pfam" id="PF13410">
    <property type="entry name" value="GST_C_2"/>
    <property type="match status" value="1"/>
</dbReference>
<evidence type="ECO:0000256" key="1">
    <source>
        <dbReference type="RuleBase" id="RU369102"/>
    </source>
</evidence>
<dbReference type="EC" id="2.5.1.18" evidence="1"/>
<dbReference type="OrthoDB" id="202840at2759"/>
<keyword evidence="4" id="KW-1185">Reference proteome</keyword>
<comment type="catalytic activity">
    <reaction evidence="1">
        <text>RX + glutathione = an S-substituted glutathione + a halide anion + H(+)</text>
        <dbReference type="Rhea" id="RHEA:16437"/>
        <dbReference type="ChEBI" id="CHEBI:15378"/>
        <dbReference type="ChEBI" id="CHEBI:16042"/>
        <dbReference type="ChEBI" id="CHEBI:17792"/>
        <dbReference type="ChEBI" id="CHEBI:57925"/>
        <dbReference type="ChEBI" id="CHEBI:90779"/>
        <dbReference type="EC" id="2.5.1.18"/>
    </reaction>
</comment>
<dbReference type="PROSITE" id="PS50405">
    <property type="entry name" value="GST_CTER"/>
    <property type="match status" value="1"/>
</dbReference>
<organism evidence="3 4">
    <name type="scientific">Senna tora</name>
    <dbReference type="NCBI Taxonomy" id="362788"/>
    <lineage>
        <taxon>Eukaryota</taxon>
        <taxon>Viridiplantae</taxon>
        <taxon>Streptophyta</taxon>
        <taxon>Embryophyta</taxon>
        <taxon>Tracheophyta</taxon>
        <taxon>Spermatophyta</taxon>
        <taxon>Magnoliopsida</taxon>
        <taxon>eudicotyledons</taxon>
        <taxon>Gunneridae</taxon>
        <taxon>Pentapetalae</taxon>
        <taxon>rosids</taxon>
        <taxon>fabids</taxon>
        <taxon>Fabales</taxon>
        <taxon>Fabaceae</taxon>
        <taxon>Caesalpinioideae</taxon>
        <taxon>Cassia clade</taxon>
        <taxon>Senna</taxon>
    </lineage>
</organism>
<name>A0A834WH46_9FABA</name>
<reference evidence="3" key="1">
    <citation type="submission" date="2020-09" db="EMBL/GenBank/DDBJ databases">
        <title>Genome-Enabled Discovery of Anthraquinone Biosynthesis in Senna tora.</title>
        <authorList>
            <person name="Kang S.-H."/>
            <person name="Pandey R.P."/>
            <person name="Lee C.-M."/>
            <person name="Sim J.-S."/>
            <person name="Jeong J.-T."/>
            <person name="Choi B.-S."/>
            <person name="Jung M."/>
            <person name="Ginzburg D."/>
            <person name="Zhao K."/>
            <person name="Won S.Y."/>
            <person name="Oh T.-J."/>
            <person name="Yu Y."/>
            <person name="Kim N.-H."/>
            <person name="Lee O.R."/>
            <person name="Lee T.-H."/>
            <person name="Bashyal P."/>
            <person name="Kim T.-S."/>
            <person name="Lee W.-H."/>
            <person name="Kawkins C."/>
            <person name="Kim C.-K."/>
            <person name="Kim J.S."/>
            <person name="Ahn B.O."/>
            <person name="Rhee S.Y."/>
            <person name="Sohng J.K."/>
        </authorList>
    </citation>
    <scope>NUCLEOTIDE SEQUENCE</scope>
    <source>
        <tissue evidence="3">Leaf</tissue>
    </source>
</reference>
<protein>
    <recommendedName>
        <fullName evidence="1">Glutathione S-transferase</fullName>
        <ecNumber evidence="1">2.5.1.18</ecNumber>
    </recommendedName>
</protein>